<accession>A0A015LS59</accession>
<dbReference type="InterPro" id="IPR023485">
    <property type="entry name" value="Ptyr_pPase"/>
</dbReference>
<evidence type="ECO:0000256" key="3">
    <source>
        <dbReference type="ARBA" id="ARBA00022912"/>
    </source>
</evidence>
<dbReference type="PANTHER" id="PTHR11717:SF7">
    <property type="entry name" value="LOW MOLECULAR WEIGHT PHOSPHOTYROSINE PROTEIN PHOSPHATASE"/>
    <property type="match status" value="1"/>
</dbReference>
<comment type="similarity">
    <text evidence="1">Belongs to the low molecular weight phosphotyrosine protein phosphatase family.</text>
</comment>
<keyword evidence="8" id="KW-1185">Reference proteome</keyword>
<evidence type="ECO:0000313" key="7">
    <source>
        <dbReference type="EMBL" id="EXX57538.1"/>
    </source>
</evidence>
<evidence type="ECO:0000256" key="5">
    <source>
        <dbReference type="SAM" id="Phobius"/>
    </source>
</evidence>
<keyword evidence="5" id="KW-0472">Membrane</keyword>
<feature type="domain" description="Phosphotyrosine protein phosphatase I" evidence="6">
    <location>
        <begin position="5"/>
        <end position="92"/>
    </location>
</feature>
<feature type="active site" evidence="4">
    <location>
        <position position="17"/>
    </location>
</feature>
<evidence type="ECO:0000313" key="8">
    <source>
        <dbReference type="Proteomes" id="UP000022910"/>
    </source>
</evidence>
<dbReference type="AlphaFoldDB" id="A0A015LS59"/>
<keyword evidence="2" id="KW-0378">Hydrolase</keyword>
<dbReference type="PANTHER" id="PTHR11717">
    <property type="entry name" value="LOW MOLECULAR WEIGHT PROTEIN TYROSINE PHOSPHATASE"/>
    <property type="match status" value="1"/>
</dbReference>
<dbReference type="PRINTS" id="PR00719">
    <property type="entry name" value="LMWPTPASE"/>
</dbReference>
<keyword evidence="5" id="KW-0812">Transmembrane</keyword>
<dbReference type="EMBL" id="JEMT01027340">
    <property type="protein sequence ID" value="EXX57538.1"/>
    <property type="molecule type" value="Genomic_DNA"/>
</dbReference>
<dbReference type="InterPro" id="IPR036196">
    <property type="entry name" value="Ptyr_pPase_sf"/>
</dbReference>
<organism evidence="7 8">
    <name type="scientific">Rhizophagus irregularis (strain DAOM 197198w)</name>
    <name type="common">Glomus intraradices</name>
    <dbReference type="NCBI Taxonomy" id="1432141"/>
    <lineage>
        <taxon>Eukaryota</taxon>
        <taxon>Fungi</taxon>
        <taxon>Fungi incertae sedis</taxon>
        <taxon>Mucoromycota</taxon>
        <taxon>Glomeromycotina</taxon>
        <taxon>Glomeromycetes</taxon>
        <taxon>Glomerales</taxon>
        <taxon>Glomeraceae</taxon>
        <taxon>Rhizophagus</taxon>
    </lineage>
</organism>
<gene>
    <name evidence="7" type="ORF">RirG_206260</name>
</gene>
<evidence type="ECO:0000256" key="2">
    <source>
        <dbReference type="ARBA" id="ARBA00022801"/>
    </source>
</evidence>
<dbReference type="InterPro" id="IPR050438">
    <property type="entry name" value="LMW_PTPase"/>
</dbReference>
<comment type="caution">
    <text evidence="7">The sequence shown here is derived from an EMBL/GenBank/DDBJ whole genome shotgun (WGS) entry which is preliminary data.</text>
</comment>
<dbReference type="InterPro" id="IPR017867">
    <property type="entry name" value="Tyr_phospatase_low_mol_wt"/>
</dbReference>
<evidence type="ECO:0000256" key="1">
    <source>
        <dbReference type="ARBA" id="ARBA00011063"/>
    </source>
</evidence>
<dbReference type="HOGENOM" id="CLU_071415_5_2_1"/>
<protein>
    <submittedName>
        <fullName evidence="7">Ltp1p</fullName>
    </submittedName>
</protein>
<proteinExistence type="inferred from homology"/>
<keyword evidence="3" id="KW-0904">Protein phosphatase</keyword>
<evidence type="ECO:0000256" key="4">
    <source>
        <dbReference type="PIRSR" id="PIRSR617867-1"/>
    </source>
</evidence>
<sequence length="97" mass="11047">MSEKINVLFVCLGNICRSPMAEAVFAHTVKKKGLESQFRIDSAGTAGFHVGASSDYRSAQTCKQYGIIIDHYARQVKYFQIYFLIFNILIYNIYILP</sequence>
<dbReference type="SUPFAM" id="SSF52788">
    <property type="entry name" value="Phosphotyrosine protein phosphatases I"/>
    <property type="match status" value="1"/>
</dbReference>
<keyword evidence="5" id="KW-1133">Transmembrane helix</keyword>
<feature type="transmembrane region" description="Helical" evidence="5">
    <location>
        <begin position="78"/>
        <end position="96"/>
    </location>
</feature>
<name>A0A015LS59_RHIIW</name>
<dbReference type="SMART" id="SM00226">
    <property type="entry name" value="LMWPc"/>
    <property type="match status" value="1"/>
</dbReference>
<dbReference type="Gene3D" id="3.40.50.2300">
    <property type="match status" value="1"/>
</dbReference>
<evidence type="ECO:0000259" key="6">
    <source>
        <dbReference type="SMART" id="SM00226"/>
    </source>
</evidence>
<dbReference type="Proteomes" id="UP000022910">
    <property type="component" value="Unassembled WGS sequence"/>
</dbReference>
<dbReference type="Pfam" id="PF01451">
    <property type="entry name" value="LMWPc"/>
    <property type="match status" value="1"/>
</dbReference>
<feature type="active site" description="Nucleophile" evidence="4">
    <location>
        <position position="11"/>
    </location>
</feature>
<dbReference type="GO" id="GO:0004725">
    <property type="term" value="F:protein tyrosine phosphatase activity"/>
    <property type="evidence" value="ECO:0007669"/>
    <property type="project" value="InterPro"/>
</dbReference>
<reference evidence="7 8" key="1">
    <citation type="submission" date="2014-02" db="EMBL/GenBank/DDBJ databases">
        <title>Single nucleus genome sequencing reveals high similarity among nuclei of an endomycorrhizal fungus.</title>
        <authorList>
            <person name="Lin K."/>
            <person name="Geurts R."/>
            <person name="Zhang Z."/>
            <person name="Limpens E."/>
            <person name="Saunders D.G."/>
            <person name="Mu D."/>
            <person name="Pang E."/>
            <person name="Cao H."/>
            <person name="Cha H."/>
            <person name="Lin T."/>
            <person name="Zhou Q."/>
            <person name="Shang Y."/>
            <person name="Li Y."/>
            <person name="Ivanov S."/>
            <person name="Sharma T."/>
            <person name="Velzen R.V."/>
            <person name="Ruijter N.D."/>
            <person name="Aanen D.K."/>
            <person name="Win J."/>
            <person name="Kamoun S."/>
            <person name="Bisseling T."/>
            <person name="Huang S."/>
        </authorList>
    </citation>
    <scope>NUCLEOTIDE SEQUENCE [LARGE SCALE GENOMIC DNA]</scope>
    <source>
        <strain evidence="8">DAOM197198w</strain>
    </source>
</reference>